<accession>A0A4Z1NMH9</accession>
<protein>
    <submittedName>
        <fullName evidence="1">Uncharacterized protein</fullName>
    </submittedName>
</protein>
<name>A0A4Z1NMH9_9PEZI</name>
<dbReference type="OrthoDB" id="5086500at2759"/>
<keyword evidence="2" id="KW-1185">Reference proteome</keyword>
<evidence type="ECO:0000313" key="1">
    <source>
        <dbReference type="EMBL" id="TID16913.1"/>
    </source>
</evidence>
<evidence type="ECO:0000313" key="2">
    <source>
        <dbReference type="Proteomes" id="UP000298493"/>
    </source>
</evidence>
<dbReference type="Proteomes" id="UP000298493">
    <property type="component" value="Unassembled WGS sequence"/>
</dbReference>
<organism evidence="1 2">
    <name type="scientific">Venturia nashicola</name>
    <dbReference type="NCBI Taxonomy" id="86259"/>
    <lineage>
        <taxon>Eukaryota</taxon>
        <taxon>Fungi</taxon>
        <taxon>Dikarya</taxon>
        <taxon>Ascomycota</taxon>
        <taxon>Pezizomycotina</taxon>
        <taxon>Dothideomycetes</taxon>
        <taxon>Pleosporomycetidae</taxon>
        <taxon>Venturiales</taxon>
        <taxon>Venturiaceae</taxon>
        <taxon>Venturia</taxon>
    </lineage>
</organism>
<dbReference type="EMBL" id="SNSC02000017">
    <property type="protein sequence ID" value="TID16913.1"/>
    <property type="molecule type" value="Genomic_DNA"/>
</dbReference>
<sequence>MEHDGPHNDARPARGIAYAADISTYHTSALLDFPETEMQPVELARSHQSMAEWVDSSQTPDYKPSVIPIYRPAGRTRGRIFAFHGIGGSWRKTWTHENVFWLRDLLPKKFPDCEICSIGWQRWPSGTNMIANDISEHMRRTPIDRKAPIVFIVHGISPFHEVCATGAPHHLSRSLEDYIKSISAGDGAKAFDYPRINKKNPVCTEAEVTVGSLDGPPGKPGELETVKCMSVPKTHSEMSKFYVEADSSFADLCKWLEEIFGYLLPRDTSWDLSFVPLSACDPDPHHTEVKRWNYWQNLMSNGSKFRDRWFHLSVNHEEEITNVFRYIEMSHTKLRALDALQIGKVLREKTDFPLGEVLRAKTDFSHGRYVLPNASCYTLASSPHHTGNRPTDMPNPEVHDTIFLRIADLPPRLLKVGGSLIKLVEAKVVEMREKERRRIGNA</sequence>
<reference evidence="1 2" key="1">
    <citation type="submission" date="2019-04" db="EMBL/GenBank/DDBJ databases">
        <title>High contiguity whole genome sequence and gene annotation resource for two Venturia nashicola isolates.</title>
        <authorList>
            <person name="Prokchorchik M."/>
            <person name="Won K."/>
            <person name="Lee Y."/>
            <person name="Choi E.D."/>
            <person name="Segonzac C."/>
            <person name="Sohn K.H."/>
        </authorList>
    </citation>
    <scope>NUCLEOTIDE SEQUENCE [LARGE SCALE GENOMIC DNA]</scope>
    <source>
        <strain evidence="1 2">PRI2</strain>
    </source>
</reference>
<proteinExistence type="predicted"/>
<gene>
    <name evidence="1" type="ORF">E6O75_ATG09679</name>
</gene>
<comment type="caution">
    <text evidence="1">The sequence shown here is derived from an EMBL/GenBank/DDBJ whole genome shotgun (WGS) entry which is preliminary data.</text>
</comment>
<dbReference type="AlphaFoldDB" id="A0A4Z1NMH9"/>